<proteinExistence type="inferred from homology"/>
<feature type="transmembrane region" description="Helical" evidence="7">
    <location>
        <begin position="84"/>
        <end position="107"/>
    </location>
</feature>
<feature type="disulfide bond" evidence="6">
    <location>
        <begin position="152"/>
        <end position="168"/>
    </location>
</feature>
<dbReference type="PIRSF" id="PIRSF002419">
    <property type="entry name" value="Tetraspanin"/>
    <property type="match status" value="1"/>
</dbReference>
<evidence type="ECO:0000256" key="5">
    <source>
        <dbReference type="ARBA" id="ARBA00023136"/>
    </source>
</evidence>
<protein>
    <recommendedName>
        <fullName evidence="7">Tetraspanin</fullName>
    </recommendedName>
</protein>
<name>V5G3W6_ANOGL</name>
<dbReference type="GO" id="GO:0005886">
    <property type="term" value="C:plasma membrane"/>
    <property type="evidence" value="ECO:0007669"/>
    <property type="project" value="TreeGrafter"/>
</dbReference>
<dbReference type="PRINTS" id="PR00259">
    <property type="entry name" value="TMFOUR"/>
</dbReference>
<evidence type="ECO:0000256" key="1">
    <source>
        <dbReference type="ARBA" id="ARBA00004141"/>
    </source>
</evidence>
<keyword evidence="4 7" id="KW-1133">Transmembrane helix</keyword>
<dbReference type="AlphaFoldDB" id="V5G3W6"/>
<evidence type="ECO:0000256" key="6">
    <source>
        <dbReference type="PIRSR" id="PIRSR002419-1"/>
    </source>
</evidence>
<feature type="disulfide bond" evidence="6">
    <location>
        <begin position="151"/>
        <end position="181"/>
    </location>
</feature>
<accession>V5G3W6</accession>
<dbReference type="PROSITE" id="PS00421">
    <property type="entry name" value="TM4_1"/>
    <property type="match status" value="1"/>
</dbReference>
<keyword evidence="6" id="KW-1015">Disulfide bond</keyword>
<feature type="transmembrane region" description="Helical" evidence="7">
    <location>
        <begin position="7"/>
        <end position="33"/>
    </location>
</feature>
<gene>
    <name evidence="8" type="primary">CD63</name>
</gene>
<dbReference type="PANTHER" id="PTHR19282">
    <property type="entry name" value="TETRASPANIN"/>
    <property type="match status" value="1"/>
</dbReference>
<sequence>MGCAEGLVKLIVFAVNLVFALAGLALIIIGVIYKLNLNDFTSAIPEEYHNIGLASIFTIAIGSVIFIIAFFGCCGAIRESPCLLLTYSVILLIIFLAQIAIGVFAFLQINDKGDFEDEIRRTLTTIFNNYDSDKTNASRTTVDFMQHELECCGLDGPAYWLLNRPLSCYDASSNKVFEDGCIKQFFNFLNRSIRVIGITVLTLSTIEVVGAIFSLCLANSIKNRERRFRY</sequence>
<evidence type="ECO:0000313" key="8">
    <source>
        <dbReference type="EMBL" id="JAB64725.1"/>
    </source>
</evidence>
<comment type="similarity">
    <text evidence="2 7">Belongs to the tetraspanin (TM4SF) family.</text>
</comment>
<dbReference type="CDD" id="cd03127">
    <property type="entry name" value="tetraspanin_LEL"/>
    <property type="match status" value="1"/>
</dbReference>
<evidence type="ECO:0000256" key="3">
    <source>
        <dbReference type="ARBA" id="ARBA00022692"/>
    </source>
</evidence>
<dbReference type="InterPro" id="IPR000301">
    <property type="entry name" value="Tetraspanin_animals"/>
</dbReference>
<evidence type="ECO:0000256" key="7">
    <source>
        <dbReference type="RuleBase" id="RU361218"/>
    </source>
</evidence>
<dbReference type="Gene3D" id="1.10.1450.10">
    <property type="entry name" value="Tetraspanin"/>
    <property type="match status" value="1"/>
</dbReference>
<dbReference type="InterPro" id="IPR008952">
    <property type="entry name" value="Tetraspanin_EC2_sf"/>
</dbReference>
<keyword evidence="5 7" id="KW-0472">Membrane</keyword>
<evidence type="ECO:0000256" key="2">
    <source>
        <dbReference type="ARBA" id="ARBA00006840"/>
    </source>
</evidence>
<dbReference type="Pfam" id="PF00335">
    <property type="entry name" value="Tetraspanin"/>
    <property type="match status" value="1"/>
</dbReference>
<feature type="transmembrane region" description="Helical" evidence="7">
    <location>
        <begin position="195"/>
        <end position="218"/>
    </location>
</feature>
<dbReference type="InterPro" id="IPR018503">
    <property type="entry name" value="Tetraspanin_CS"/>
</dbReference>
<evidence type="ECO:0000256" key="4">
    <source>
        <dbReference type="ARBA" id="ARBA00022989"/>
    </source>
</evidence>
<reference evidence="8" key="1">
    <citation type="submission" date="2013-07" db="EMBL/GenBank/DDBJ databases">
        <title>Midgut Transcriptome Profiling of Anoplphora glabripennis, a Lignocellulose Degrading, Wood-Boring Cerambycid.</title>
        <authorList>
            <person name="Scully E.D."/>
            <person name="Hoover K."/>
            <person name="Carlson J.E."/>
            <person name="Tien M."/>
            <person name="Geib S.M."/>
        </authorList>
    </citation>
    <scope>NUCLEOTIDE SEQUENCE</scope>
</reference>
<organism evidence="8">
    <name type="scientific">Anoplophora glabripennis</name>
    <name type="common">Asian longhorn beetle</name>
    <name type="synonym">Anoplophora nobilis</name>
    <dbReference type="NCBI Taxonomy" id="217634"/>
    <lineage>
        <taxon>Eukaryota</taxon>
        <taxon>Metazoa</taxon>
        <taxon>Ecdysozoa</taxon>
        <taxon>Arthropoda</taxon>
        <taxon>Hexapoda</taxon>
        <taxon>Insecta</taxon>
        <taxon>Pterygota</taxon>
        <taxon>Neoptera</taxon>
        <taxon>Endopterygota</taxon>
        <taxon>Coleoptera</taxon>
        <taxon>Polyphaga</taxon>
        <taxon>Cucujiformia</taxon>
        <taxon>Chrysomeloidea</taxon>
        <taxon>Cerambycidae</taxon>
        <taxon>Lamiinae</taxon>
        <taxon>Lamiini</taxon>
        <taxon>Anoplophora</taxon>
    </lineage>
</organism>
<dbReference type="EMBL" id="GALX01003741">
    <property type="protein sequence ID" value="JAB64725.1"/>
    <property type="molecule type" value="Transcribed_RNA"/>
</dbReference>
<dbReference type="InterPro" id="IPR018499">
    <property type="entry name" value="Tetraspanin/Peripherin"/>
</dbReference>
<dbReference type="SUPFAM" id="SSF48652">
    <property type="entry name" value="Tetraspanin"/>
    <property type="match status" value="1"/>
</dbReference>
<dbReference type="PANTHER" id="PTHR19282:SF521">
    <property type="entry name" value="IP01817P-RELATED"/>
    <property type="match status" value="1"/>
</dbReference>
<comment type="subcellular location">
    <subcellularLocation>
        <location evidence="1 7">Membrane</location>
        <topology evidence="1 7">Multi-pass membrane protein</topology>
    </subcellularLocation>
</comment>
<feature type="transmembrane region" description="Helical" evidence="7">
    <location>
        <begin position="53"/>
        <end position="77"/>
    </location>
</feature>
<keyword evidence="3 7" id="KW-0812">Transmembrane</keyword>